<organism evidence="6 7">
    <name type="scientific">Neofusicoccum ribis</name>
    <dbReference type="NCBI Taxonomy" id="45134"/>
    <lineage>
        <taxon>Eukaryota</taxon>
        <taxon>Fungi</taxon>
        <taxon>Dikarya</taxon>
        <taxon>Ascomycota</taxon>
        <taxon>Pezizomycotina</taxon>
        <taxon>Dothideomycetes</taxon>
        <taxon>Dothideomycetes incertae sedis</taxon>
        <taxon>Botryosphaeriales</taxon>
        <taxon>Botryosphaeriaceae</taxon>
        <taxon>Neofusicoccum</taxon>
    </lineage>
</organism>
<dbReference type="InterPro" id="IPR026992">
    <property type="entry name" value="DIOX_N"/>
</dbReference>
<evidence type="ECO:0000259" key="5">
    <source>
        <dbReference type="PROSITE" id="PS51471"/>
    </source>
</evidence>
<gene>
    <name evidence="6" type="ORF">SLS56_007660</name>
</gene>
<dbReference type="InterPro" id="IPR005123">
    <property type="entry name" value="Oxoglu/Fe-dep_dioxygenase_dom"/>
</dbReference>
<evidence type="ECO:0000256" key="2">
    <source>
        <dbReference type="ARBA" id="ARBA00022723"/>
    </source>
</evidence>
<dbReference type="Gene3D" id="2.60.120.330">
    <property type="entry name" value="B-lactam Antibiotic, Isopenicillin N Synthase, Chain"/>
    <property type="match status" value="1"/>
</dbReference>
<proteinExistence type="inferred from homology"/>
<evidence type="ECO:0000313" key="7">
    <source>
        <dbReference type="Proteomes" id="UP001521116"/>
    </source>
</evidence>
<dbReference type="PROSITE" id="PS51471">
    <property type="entry name" value="FE2OG_OXY"/>
    <property type="match status" value="1"/>
</dbReference>
<dbReference type="SUPFAM" id="SSF51197">
    <property type="entry name" value="Clavaminate synthase-like"/>
    <property type="match status" value="1"/>
</dbReference>
<dbReference type="Pfam" id="PF14226">
    <property type="entry name" value="DIOX_N"/>
    <property type="match status" value="1"/>
</dbReference>
<dbReference type="InterPro" id="IPR027443">
    <property type="entry name" value="IPNS-like_sf"/>
</dbReference>
<reference evidence="6 7" key="1">
    <citation type="submission" date="2024-02" db="EMBL/GenBank/DDBJ databases">
        <title>De novo assembly and annotation of 12 fungi associated with fruit tree decline syndrome in Ontario, Canada.</title>
        <authorList>
            <person name="Sulman M."/>
            <person name="Ellouze W."/>
            <person name="Ilyukhin E."/>
        </authorList>
    </citation>
    <scope>NUCLEOTIDE SEQUENCE [LARGE SCALE GENOMIC DNA]</scope>
    <source>
        <strain evidence="6 7">M1-105</strain>
    </source>
</reference>
<evidence type="ECO:0000256" key="1">
    <source>
        <dbReference type="ARBA" id="ARBA00008056"/>
    </source>
</evidence>
<dbReference type="InterPro" id="IPR044861">
    <property type="entry name" value="IPNS-like_FE2OG_OXY"/>
</dbReference>
<dbReference type="Pfam" id="PF03171">
    <property type="entry name" value="2OG-FeII_Oxy"/>
    <property type="match status" value="1"/>
</dbReference>
<keyword evidence="4" id="KW-0560">Oxidoreductase</keyword>
<evidence type="ECO:0000256" key="4">
    <source>
        <dbReference type="RuleBase" id="RU003682"/>
    </source>
</evidence>
<keyword evidence="3 4" id="KW-0408">Iron</keyword>
<dbReference type="Proteomes" id="UP001521116">
    <property type="component" value="Unassembled WGS sequence"/>
</dbReference>
<dbReference type="EMBL" id="JAJVDC020000102">
    <property type="protein sequence ID" value="KAL1624775.1"/>
    <property type="molecule type" value="Genomic_DNA"/>
</dbReference>
<protein>
    <recommendedName>
        <fullName evidence="5">Fe2OG dioxygenase domain-containing protein</fullName>
    </recommendedName>
</protein>
<evidence type="ECO:0000313" key="6">
    <source>
        <dbReference type="EMBL" id="KAL1624775.1"/>
    </source>
</evidence>
<evidence type="ECO:0000256" key="3">
    <source>
        <dbReference type="ARBA" id="ARBA00023004"/>
    </source>
</evidence>
<sequence length="385" mass="42139">MTAALQFPPNVDHFNEKSTSQIATGRLSTNTHDCHMQQISPTNPVKDTPQPLANIKEISLELLKNGDEAEAAKLFHACKEDGVFYLNLRNFDGTDIHLLRTSSDIYQLSKELFGLAEDEKMKYDIDLFGGDMKLNGYKPIGRNLGGIRGKKDGFESYAISKDTILRLTPASSSHPHPDPVSTHLPVLHAFTLATASATTAILSSLSTTLGLPGAGFNAHHRLAHPSPDMLRLLKYAAQPAAERGAPQNAHTDLGTLTVLFTAQAGLQRKKGDDGWEYVEPRPGCAVVNVGDGLEALSGGVLRSCVHRVVPVEGRGMEERWSFAYMQRAEEETVMRGLEGGNGMIPSRDGGEVLTSGEWLRRKFGMLRKETHRAEEEWVITGRKTG</sequence>
<accession>A0ABR3SMZ1</accession>
<name>A0ABR3SMZ1_9PEZI</name>
<comment type="similarity">
    <text evidence="1 4">Belongs to the iron/ascorbate-dependent oxidoreductase family.</text>
</comment>
<dbReference type="InterPro" id="IPR050295">
    <property type="entry name" value="Plant_2OG-oxidoreductases"/>
</dbReference>
<feature type="domain" description="Fe2OG dioxygenase" evidence="5">
    <location>
        <begin position="226"/>
        <end position="328"/>
    </location>
</feature>
<dbReference type="PANTHER" id="PTHR47991">
    <property type="entry name" value="OXOGLUTARATE/IRON-DEPENDENT DIOXYGENASE"/>
    <property type="match status" value="1"/>
</dbReference>
<keyword evidence="7" id="KW-1185">Reference proteome</keyword>
<comment type="caution">
    <text evidence="6">The sequence shown here is derived from an EMBL/GenBank/DDBJ whole genome shotgun (WGS) entry which is preliminary data.</text>
</comment>
<keyword evidence="2 4" id="KW-0479">Metal-binding</keyword>